<feature type="domain" description="Fibronectin type-III" evidence="3">
    <location>
        <begin position="319"/>
        <end position="419"/>
    </location>
</feature>
<name>A0A5R8WIT5_9BACT</name>
<dbReference type="Gene3D" id="2.60.40.10">
    <property type="entry name" value="Immunoglobulins"/>
    <property type="match status" value="2"/>
</dbReference>
<dbReference type="EMBL" id="VAJM01000016">
    <property type="protein sequence ID" value="TLM88786.1"/>
    <property type="molecule type" value="Genomic_DNA"/>
</dbReference>
<accession>A0A5R8WIT5</accession>
<dbReference type="SMART" id="SM00060">
    <property type="entry name" value="FN3"/>
    <property type="match status" value="3"/>
</dbReference>
<feature type="chain" id="PRO_5024430648" description="Fibronectin type-III domain-containing protein" evidence="2">
    <location>
        <begin position="27"/>
        <end position="867"/>
    </location>
</feature>
<dbReference type="InterPro" id="IPR003961">
    <property type="entry name" value="FN3_dom"/>
</dbReference>
<feature type="domain" description="Fibronectin type-III" evidence="3">
    <location>
        <begin position="33"/>
        <end position="147"/>
    </location>
</feature>
<dbReference type="PANTHER" id="PTHR46708">
    <property type="entry name" value="TENASCIN"/>
    <property type="match status" value="1"/>
</dbReference>
<feature type="signal peptide" evidence="2">
    <location>
        <begin position="1"/>
        <end position="26"/>
    </location>
</feature>
<evidence type="ECO:0000256" key="1">
    <source>
        <dbReference type="ARBA" id="ARBA00022737"/>
    </source>
</evidence>
<dbReference type="RefSeq" id="WP_138081692.1">
    <property type="nucleotide sequence ID" value="NZ_VAJM01000016.1"/>
</dbReference>
<keyword evidence="5" id="KW-1185">Reference proteome</keyword>
<feature type="domain" description="Fibronectin type-III" evidence="3">
    <location>
        <begin position="185"/>
        <end position="288"/>
    </location>
</feature>
<dbReference type="SUPFAM" id="SSF49265">
    <property type="entry name" value="Fibronectin type III"/>
    <property type="match status" value="1"/>
</dbReference>
<dbReference type="PANTHER" id="PTHR46708:SF2">
    <property type="entry name" value="FIBRONECTIN TYPE-III DOMAIN-CONTAINING PROTEIN"/>
    <property type="match status" value="1"/>
</dbReference>
<dbReference type="AlphaFoldDB" id="A0A5R8WIT5"/>
<gene>
    <name evidence="4" type="ORF">FDY95_23415</name>
</gene>
<evidence type="ECO:0000259" key="3">
    <source>
        <dbReference type="SMART" id="SM00060"/>
    </source>
</evidence>
<dbReference type="InterPro" id="IPR036116">
    <property type="entry name" value="FN3_sf"/>
</dbReference>
<organism evidence="4 5">
    <name type="scientific">Hymenobacter jeollabukensis</name>
    <dbReference type="NCBI Taxonomy" id="2025313"/>
    <lineage>
        <taxon>Bacteria</taxon>
        <taxon>Pseudomonadati</taxon>
        <taxon>Bacteroidota</taxon>
        <taxon>Cytophagia</taxon>
        <taxon>Cytophagales</taxon>
        <taxon>Hymenobacteraceae</taxon>
        <taxon>Hymenobacter</taxon>
    </lineage>
</organism>
<dbReference type="Proteomes" id="UP000305517">
    <property type="component" value="Unassembled WGS sequence"/>
</dbReference>
<dbReference type="InterPro" id="IPR013783">
    <property type="entry name" value="Ig-like_fold"/>
</dbReference>
<dbReference type="InterPro" id="IPR050991">
    <property type="entry name" value="ECM_Regulatory_Proteins"/>
</dbReference>
<reference evidence="4 5" key="1">
    <citation type="submission" date="2019-05" db="EMBL/GenBank/DDBJ databases">
        <title>Hymenobacter edaphi sp. nov., isolated from abandoned arsenic-contaminated farmland soil.</title>
        <authorList>
            <person name="Nie L."/>
        </authorList>
    </citation>
    <scope>NUCLEOTIDE SEQUENCE [LARGE SCALE GENOMIC DNA]</scope>
    <source>
        <strain evidence="4 5">1-3-3-8</strain>
    </source>
</reference>
<evidence type="ECO:0000256" key="2">
    <source>
        <dbReference type="SAM" id="SignalP"/>
    </source>
</evidence>
<proteinExistence type="predicted"/>
<evidence type="ECO:0000313" key="4">
    <source>
        <dbReference type="EMBL" id="TLM88786.1"/>
    </source>
</evidence>
<protein>
    <recommendedName>
        <fullName evidence="3">Fibronectin type-III domain-containing protein</fullName>
    </recommendedName>
</protein>
<dbReference type="OrthoDB" id="602637at2"/>
<comment type="caution">
    <text evidence="4">The sequence shown here is derived from an EMBL/GenBank/DDBJ whole genome shotgun (WGS) entry which is preliminary data.</text>
</comment>
<keyword evidence="1" id="KW-0677">Repeat</keyword>
<sequence length="867" mass="92021">MSYNPNWWLVLLIQVVLWLTSHLVSAQPGSPMPTAPPQALRPNRVNCNNAQLTWTKGAGTHTLLVVKDNTYTSLAVMHPAQQIDSAGVGVFPSYSANQIFGQGSETRPGAYVVYADTGRVANITHLQPNRLYTVRAYTYNINSAYDSLGTVVTQYPGVPAGNYYLLDSAQYVLHTLPTCPNVQPLAGPSGIQVQVLDCSTARITLRPGNGEGRIIVVADNAYYTETQPVDGETYFPSPIYGQGSKTNPRKTDFVVSAGRDTSVTVYGLVPGRVYDISAYEYNSLPGPDGGPSDVFDYEHTHASTAHAYMVVSPCSAPEPAAPATALVARQLTCSSVRLSWSPGAGDGRLVVMRSAGSGIMMPTQNVSYQGNPLFGLGSQTQPGCYVLQVANDTAVSVQGLSASTYYEVSVYEYRLDGQGRPVYLLSKRPANAFFITPFCPSVGPPTVAAGQLEVSSAAAVDFGNATVNLRWRTGNGAHWLALVRDARSGRASLQAPTDGTTYAPVSNQLVPANLVGAGTYVVGGGLYAGVAADSVLTLTQLPIGHEYEVAVYEYNVDGLLGPMYSSTAAVLTFRTPRMAPVLAGSLNAAREASLQWDVAGEWQCLGYIVERSADGVTFSGPSTGPLISQIVQAGSDSARTASYTRVDQPAITAPTHVRLRMVHRDGETVYSNAVLLTPAVPLPVELVAFAGKARPDGGVQLSWTTAQEKNSAYFEVQRSPDGRAFAALGRVTAAGTSTQRLDYSYTDLQPLSKATYYRLRQVDLDGTAHLSAVAVVGPANTPAGLLLWPNPATAGETATLRLSGVAEAAQPVRVSLRSATAQLVLQREAAAAPTVEIPLPLQGLAPGLYLLDAVAGSHRWQTKLIIR</sequence>
<keyword evidence="2" id="KW-0732">Signal</keyword>
<evidence type="ECO:0000313" key="5">
    <source>
        <dbReference type="Proteomes" id="UP000305517"/>
    </source>
</evidence>